<dbReference type="AlphaFoldDB" id="A0A371PL90"/>
<gene>
    <name evidence="1" type="ORF">DX130_08110</name>
</gene>
<evidence type="ECO:0000313" key="2">
    <source>
        <dbReference type="Proteomes" id="UP000261905"/>
    </source>
</evidence>
<dbReference type="PANTHER" id="PTHR40393">
    <property type="entry name" value="LYSINE BIOSYNTHESIS PROTEIN-RELATED-RELATED"/>
    <property type="match status" value="1"/>
</dbReference>
<keyword evidence="2" id="KW-1185">Reference proteome</keyword>
<dbReference type="InterPro" id="IPR005906">
    <property type="entry name" value="LysW"/>
</dbReference>
<reference evidence="1 2" key="1">
    <citation type="submission" date="2018-08" db="EMBL/GenBank/DDBJ databases">
        <title>Paenibacillus sp. M4BSY-1, whole genome shotgun sequence.</title>
        <authorList>
            <person name="Tuo L."/>
        </authorList>
    </citation>
    <scope>NUCLEOTIDE SEQUENCE [LARGE SCALE GENOMIC DNA]</scope>
    <source>
        <strain evidence="1 2">M4BSY-1</strain>
    </source>
</reference>
<name>A0A371PL90_9BACL</name>
<accession>A0A371PL90</accession>
<dbReference type="OrthoDB" id="2628219at2"/>
<dbReference type="RefSeq" id="WP_116044243.1">
    <property type="nucleotide sequence ID" value="NZ_QUBQ01000001.1"/>
</dbReference>
<dbReference type="EMBL" id="QUBQ01000001">
    <property type="protein sequence ID" value="REK76964.1"/>
    <property type="molecule type" value="Genomic_DNA"/>
</dbReference>
<dbReference type="Pfam" id="PF21344">
    <property type="entry name" value="Zn_ribbon_LysW"/>
    <property type="match status" value="1"/>
</dbReference>
<comment type="caution">
    <text evidence="1">The sequence shown here is derived from an EMBL/GenBank/DDBJ whole genome shotgun (WGS) entry which is preliminary data.</text>
</comment>
<dbReference type="Proteomes" id="UP000261905">
    <property type="component" value="Unassembled WGS sequence"/>
</dbReference>
<proteinExistence type="predicted"/>
<dbReference type="Gene3D" id="2.20.28.160">
    <property type="match status" value="1"/>
</dbReference>
<protein>
    <submittedName>
        <fullName evidence="1">Lysine biosynthesis protein LysW</fullName>
    </submittedName>
</protein>
<organism evidence="1 2">
    <name type="scientific">Paenibacillus paeoniae</name>
    <dbReference type="NCBI Taxonomy" id="2292705"/>
    <lineage>
        <taxon>Bacteria</taxon>
        <taxon>Bacillati</taxon>
        <taxon>Bacillota</taxon>
        <taxon>Bacilli</taxon>
        <taxon>Bacillales</taxon>
        <taxon>Paenibacillaceae</taxon>
        <taxon>Paenibacillus</taxon>
    </lineage>
</organism>
<sequence>MANLNCLVCRSDIEVEEQASTGEIVECASCGQEHEVQVESLLVSIALAPEIEETWGE</sequence>
<dbReference type="PANTHER" id="PTHR40393:SF1">
    <property type="entry name" value="LYSINE BIOSYNTHESIS PROTEIN-RELATED"/>
    <property type="match status" value="1"/>
</dbReference>
<evidence type="ECO:0000313" key="1">
    <source>
        <dbReference type="EMBL" id="REK76964.1"/>
    </source>
</evidence>